<dbReference type="EMBL" id="JAMJEV010000014">
    <property type="protein sequence ID" value="MDO0824422.1"/>
    <property type="molecule type" value="Genomic_DNA"/>
</dbReference>
<accession>A0ABT8QSX5</accession>
<dbReference type="Proteomes" id="UP001176021">
    <property type="component" value="Unassembled WGS sequence"/>
</dbReference>
<name>A0ABT8QSX5_9FIRM</name>
<proteinExistence type="predicted"/>
<organism evidence="2 3">
    <name type="scientific">Desulfosporosinus nitroreducens</name>
    <dbReference type="NCBI Taxonomy" id="2018668"/>
    <lineage>
        <taxon>Bacteria</taxon>
        <taxon>Bacillati</taxon>
        <taxon>Bacillota</taxon>
        <taxon>Clostridia</taxon>
        <taxon>Eubacteriales</taxon>
        <taxon>Desulfitobacteriaceae</taxon>
        <taxon>Desulfosporosinus</taxon>
    </lineage>
</organism>
<gene>
    <name evidence="2" type="ORF">M8H41_16405</name>
</gene>
<sequence length="51" mass="5662">MVSVTTIPNVIEVILAKMGSERKAMKKKKVQARRPTPTVGNSRSGIRRLKV</sequence>
<comment type="caution">
    <text evidence="2">The sequence shown here is derived from an EMBL/GenBank/DDBJ whole genome shotgun (WGS) entry which is preliminary data.</text>
</comment>
<dbReference type="RefSeq" id="WP_302049364.1">
    <property type="nucleotide sequence ID" value="NZ_JAMJEV010000014.1"/>
</dbReference>
<feature type="region of interest" description="Disordered" evidence="1">
    <location>
        <begin position="24"/>
        <end position="51"/>
    </location>
</feature>
<evidence type="ECO:0000313" key="3">
    <source>
        <dbReference type="Proteomes" id="UP001176021"/>
    </source>
</evidence>
<keyword evidence="3" id="KW-1185">Reference proteome</keyword>
<evidence type="ECO:0000256" key="1">
    <source>
        <dbReference type="SAM" id="MobiDB-lite"/>
    </source>
</evidence>
<reference evidence="2" key="1">
    <citation type="submission" date="2022-05" db="EMBL/GenBank/DDBJ databases">
        <title>Expanded diversity of anoxic marine methylotrophy in a Black Sea sulfate reducing microorganism.</title>
        <authorList>
            <person name="Fischer P.Q."/>
            <person name="Stams A.J.M."/>
            <person name="Villanueva L."/>
            <person name="Sousa D.Z."/>
        </authorList>
    </citation>
    <scope>NUCLEOTIDE SEQUENCE</scope>
    <source>
        <strain evidence="2">P130</strain>
    </source>
</reference>
<evidence type="ECO:0000313" key="2">
    <source>
        <dbReference type="EMBL" id="MDO0824422.1"/>
    </source>
</evidence>
<protein>
    <submittedName>
        <fullName evidence="2">Uncharacterized protein</fullName>
    </submittedName>
</protein>